<dbReference type="EMBL" id="BMJC01000001">
    <property type="protein sequence ID" value="GGA92391.1"/>
    <property type="molecule type" value="Genomic_DNA"/>
</dbReference>
<organism evidence="2 3">
    <name type="scientific">Puia dinghuensis</name>
    <dbReference type="NCBI Taxonomy" id="1792502"/>
    <lineage>
        <taxon>Bacteria</taxon>
        <taxon>Pseudomonadati</taxon>
        <taxon>Bacteroidota</taxon>
        <taxon>Chitinophagia</taxon>
        <taxon>Chitinophagales</taxon>
        <taxon>Chitinophagaceae</taxon>
        <taxon>Puia</taxon>
    </lineage>
</organism>
<dbReference type="AlphaFoldDB" id="A0A8J2XS62"/>
<dbReference type="Proteomes" id="UP000607559">
    <property type="component" value="Unassembled WGS sequence"/>
</dbReference>
<reference evidence="2" key="1">
    <citation type="journal article" date="2014" name="Int. J. Syst. Evol. Microbiol.">
        <title>Complete genome sequence of Corynebacterium casei LMG S-19264T (=DSM 44701T), isolated from a smear-ripened cheese.</title>
        <authorList>
            <consortium name="US DOE Joint Genome Institute (JGI-PGF)"/>
            <person name="Walter F."/>
            <person name="Albersmeier A."/>
            <person name="Kalinowski J."/>
            <person name="Ruckert C."/>
        </authorList>
    </citation>
    <scope>NUCLEOTIDE SEQUENCE</scope>
    <source>
        <strain evidence="2">CGMCC 1.15448</strain>
    </source>
</reference>
<sequence length="771" mass="88849">MGTYMETGMKLVKNGNNLSLRTKRIVLHGETLKDEEVQLICSEFSKRYNIPAVPFQGSNKSEMLIPENALFPDNTIQVNDWLISPKFEGSYFDLKFSGNSRDKQLIANLYKRALLSHCKINCRSDFWTLDSPRIQYQAKPFFKDEKHGLIGFRRFEISEVILEEGLAFSVGVTTSFFSSRSAFDFLAKGQIDLFNNLTSRQKEQKGTLLYKGPNGRTKCWFVKFCPEKTLSTTPSFKEKETSYLNSYDYYKKKYPRYNVSPDDKVVIVSFPGMEKEVYVAAKYVFPRIFTSAIPQHLSHLDKISAADKKTLLEEFWQKIGPSPFGSCGGTFEKAFFRPALEKIGHIKLPPLIFGQNKVLESPADFTQFAYREYFRSKKRLLDKFGCYYIPPTLSGSKLYFAFPKTVSETVQHKFREEIVRYFNKITRNEVELDVVVLPPYDKYLQATVQLKKDFDTSMVIFVFDDEDPATYALIDFELKDWGIKRATAELLIKKYESLQRASMNPNSDSLKKAIKDWDAYIEMNVLDIVQQMNCVPFIVPADHFTYNIHVALDVSEDYSHFCISTMYFKDGMPFPIFPCNTFRKTDIRLETINSEILKDELVKLFTGLKKQIAKHGVGKILFYRDGKDCKDEFGAIKVAIEELIAKTILSDSIGYDFVELHKTSRKEIRFWDNNDDEDVCNPLEGSFLHLRKDVSVLATTGYATLTQGMPDPLSVVNKYTKADMQDVLHDIMYSAQFNFSSPKVAQKLPLPAKRADDQLTQKRAQEIKRLK</sequence>
<dbReference type="RefSeq" id="WP_188930043.1">
    <property type="nucleotide sequence ID" value="NZ_BMJC01000001.1"/>
</dbReference>
<evidence type="ECO:0000256" key="1">
    <source>
        <dbReference type="SAM" id="MobiDB-lite"/>
    </source>
</evidence>
<evidence type="ECO:0008006" key="4">
    <source>
        <dbReference type="Google" id="ProtNLM"/>
    </source>
</evidence>
<dbReference type="GO" id="GO:0003676">
    <property type="term" value="F:nucleic acid binding"/>
    <property type="evidence" value="ECO:0007669"/>
    <property type="project" value="InterPro"/>
</dbReference>
<reference evidence="2" key="2">
    <citation type="submission" date="2020-09" db="EMBL/GenBank/DDBJ databases">
        <authorList>
            <person name="Sun Q."/>
            <person name="Zhou Y."/>
        </authorList>
    </citation>
    <scope>NUCLEOTIDE SEQUENCE</scope>
    <source>
        <strain evidence="2">CGMCC 1.15448</strain>
    </source>
</reference>
<dbReference type="InterPro" id="IPR012337">
    <property type="entry name" value="RNaseH-like_sf"/>
</dbReference>
<evidence type="ECO:0000313" key="2">
    <source>
        <dbReference type="EMBL" id="GGA92391.1"/>
    </source>
</evidence>
<keyword evidence="3" id="KW-1185">Reference proteome</keyword>
<dbReference type="InterPro" id="IPR036397">
    <property type="entry name" value="RNaseH_sf"/>
</dbReference>
<feature type="compositionally biased region" description="Basic and acidic residues" evidence="1">
    <location>
        <begin position="753"/>
        <end position="771"/>
    </location>
</feature>
<protein>
    <recommendedName>
        <fullName evidence="4">Piwi domain-containing protein</fullName>
    </recommendedName>
</protein>
<feature type="region of interest" description="Disordered" evidence="1">
    <location>
        <begin position="751"/>
        <end position="771"/>
    </location>
</feature>
<comment type="caution">
    <text evidence="2">The sequence shown here is derived from an EMBL/GenBank/DDBJ whole genome shotgun (WGS) entry which is preliminary data.</text>
</comment>
<name>A0A8J2XS62_9BACT</name>
<dbReference type="Gene3D" id="3.30.420.10">
    <property type="entry name" value="Ribonuclease H-like superfamily/Ribonuclease H"/>
    <property type="match status" value="1"/>
</dbReference>
<accession>A0A8J2XS62</accession>
<proteinExistence type="predicted"/>
<evidence type="ECO:0000313" key="3">
    <source>
        <dbReference type="Proteomes" id="UP000607559"/>
    </source>
</evidence>
<gene>
    <name evidence="2" type="ORF">GCM10011511_14730</name>
</gene>
<dbReference type="SUPFAM" id="SSF53098">
    <property type="entry name" value="Ribonuclease H-like"/>
    <property type="match status" value="1"/>
</dbReference>